<dbReference type="EMBL" id="JAUJFI010000143">
    <property type="protein sequence ID" value="MDQ2105441.1"/>
    <property type="molecule type" value="Genomic_DNA"/>
</dbReference>
<accession>A0ABU0WMI1</accession>
<evidence type="ECO:0000313" key="3">
    <source>
        <dbReference type="Proteomes" id="UP001227317"/>
    </source>
</evidence>
<protein>
    <submittedName>
        <fullName evidence="2">Uncharacterized protein</fullName>
    </submittedName>
</protein>
<keyword evidence="3" id="KW-1185">Reference proteome</keyword>
<evidence type="ECO:0000256" key="1">
    <source>
        <dbReference type="SAM" id="MobiDB-lite"/>
    </source>
</evidence>
<gene>
    <name evidence="2" type="ORF">QSG27_22270</name>
</gene>
<dbReference type="RefSeq" id="WP_306709986.1">
    <property type="nucleotide sequence ID" value="NZ_JAUJFI010000143.1"/>
</dbReference>
<organism evidence="2 3">
    <name type="scientific">Azospirillum isscasi</name>
    <dbReference type="NCBI Taxonomy" id="3053926"/>
    <lineage>
        <taxon>Bacteria</taxon>
        <taxon>Pseudomonadati</taxon>
        <taxon>Pseudomonadota</taxon>
        <taxon>Alphaproteobacteria</taxon>
        <taxon>Rhodospirillales</taxon>
        <taxon>Azospirillaceae</taxon>
        <taxon>Azospirillum</taxon>
    </lineage>
</organism>
<evidence type="ECO:0000313" key="2">
    <source>
        <dbReference type="EMBL" id="MDQ2105441.1"/>
    </source>
</evidence>
<feature type="non-terminal residue" evidence="2">
    <location>
        <position position="1"/>
    </location>
</feature>
<feature type="region of interest" description="Disordered" evidence="1">
    <location>
        <begin position="34"/>
        <end position="63"/>
    </location>
</feature>
<proteinExistence type="predicted"/>
<sequence length="63" mass="6736">AVWGLRPAPARSFMGAFPTTSLDVSLISPVSSFSEGRRIDTGKPNPPTIPVHTEEMGHTEEGD</sequence>
<reference evidence="2 3" key="1">
    <citation type="submission" date="2023-06" db="EMBL/GenBank/DDBJ databases">
        <title>Azospirillum isscasensis sp.nov, a bacterium isolated from rhizosphere soil of rice.</title>
        <authorList>
            <person name="Wang H."/>
        </authorList>
    </citation>
    <scope>NUCLEOTIDE SEQUENCE [LARGE SCALE GENOMIC DNA]</scope>
    <source>
        <strain evidence="2 3">C340-1</strain>
    </source>
</reference>
<dbReference type="Proteomes" id="UP001227317">
    <property type="component" value="Unassembled WGS sequence"/>
</dbReference>
<feature type="compositionally biased region" description="Basic and acidic residues" evidence="1">
    <location>
        <begin position="52"/>
        <end position="63"/>
    </location>
</feature>
<name>A0ABU0WMI1_9PROT</name>
<comment type="caution">
    <text evidence="2">The sequence shown here is derived from an EMBL/GenBank/DDBJ whole genome shotgun (WGS) entry which is preliminary data.</text>
</comment>